<organism evidence="2 3">
    <name type="scientific">Streptomyces wuyuanensis</name>
    <dbReference type="NCBI Taxonomy" id="1196353"/>
    <lineage>
        <taxon>Bacteria</taxon>
        <taxon>Bacillati</taxon>
        <taxon>Actinomycetota</taxon>
        <taxon>Actinomycetes</taxon>
        <taxon>Kitasatosporales</taxon>
        <taxon>Streptomycetaceae</taxon>
        <taxon>Streptomyces</taxon>
    </lineage>
</organism>
<proteinExistence type="predicted"/>
<dbReference type="Proteomes" id="UP000199063">
    <property type="component" value="Unassembled WGS sequence"/>
</dbReference>
<evidence type="ECO:0000256" key="1">
    <source>
        <dbReference type="SAM" id="MobiDB-lite"/>
    </source>
</evidence>
<feature type="compositionally biased region" description="Low complexity" evidence="1">
    <location>
        <begin position="89"/>
        <end position="106"/>
    </location>
</feature>
<dbReference type="STRING" id="1196353.SAMN05444921_13077"/>
<accession>A0A1H0CKY9</accession>
<feature type="region of interest" description="Disordered" evidence="1">
    <location>
        <begin position="65"/>
        <end position="135"/>
    </location>
</feature>
<dbReference type="Gene3D" id="3.40.1000.10">
    <property type="entry name" value="Mog1/PsbP, alpha/beta/alpha sandwich"/>
    <property type="match status" value="1"/>
</dbReference>
<dbReference type="EMBL" id="FNHI01000030">
    <property type="protein sequence ID" value="SDN58505.1"/>
    <property type="molecule type" value="Genomic_DNA"/>
</dbReference>
<protein>
    <recommendedName>
        <fullName evidence="4">Serine/threonine protein kinase</fullName>
    </recommendedName>
</protein>
<dbReference type="AlphaFoldDB" id="A0A1H0CKY9"/>
<evidence type="ECO:0008006" key="4">
    <source>
        <dbReference type="Google" id="ProtNLM"/>
    </source>
</evidence>
<feature type="region of interest" description="Disordered" evidence="1">
    <location>
        <begin position="1"/>
        <end position="38"/>
    </location>
</feature>
<reference evidence="3" key="1">
    <citation type="submission" date="2016-10" db="EMBL/GenBank/DDBJ databases">
        <authorList>
            <person name="Varghese N."/>
            <person name="Submissions S."/>
        </authorList>
    </citation>
    <scope>NUCLEOTIDE SEQUENCE [LARGE SCALE GENOMIC DNA]</scope>
    <source>
        <strain evidence="3">CGMCC 4.7042</strain>
    </source>
</reference>
<name>A0A1H0CKY9_9ACTN</name>
<dbReference type="GeneID" id="96657159"/>
<keyword evidence="3" id="KW-1185">Reference proteome</keyword>
<evidence type="ECO:0000313" key="3">
    <source>
        <dbReference type="Proteomes" id="UP000199063"/>
    </source>
</evidence>
<gene>
    <name evidence="2" type="ORF">SAMN05444921_13077</name>
</gene>
<dbReference type="RefSeq" id="WP_167746150.1">
    <property type="nucleotide sequence ID" value="NZ_FNHI01000030.1"/>
</dbReference>
<evidence type="ECO:0000313" key="2">
    <source>
        <dbReference type="EMBL" id="SDN58505.1"/>
    </source>
</evidence>
<sequence>MTCGRERPQPAAAASYSPTWVGPGAPPPAVPPAAGGGPSRALVWGGTLTAALVLGAGTTAGVMLIKDDGSGPGPGGRPTAAAPAPPPTAATSPTGEPLASPSTAATPPAPPERPGPGRSGAPRGGDPGVPEGFKRVNDPAGFSFAIPSVWYRQKEVNGQITYAGSTGMSHILVGVVRSAPYTSLENLTAIEAKSRSKNADYRRLRLETNSFHGRPGAIWEYTYTHAESGETIHGIDQSYIADDGTEYAIYFTERDLYWADTEHVFETALSTWSADSAFATG</sequence>